<dbReference type="SUPFAM" id="SSF56601">
    <property type="entry name" value="beta-lactamase/transpeptidase-like"/>
    <property type="match status" value="1"/>
</dbReference>
<evidence type="ECO:0000256" key="1">
    <source>
        <dbReference type="SAM" id="SignalP"/>
    </source>
</evidence>
<dbReference type="EMBL" id="LR743504">
    <property type="protein sequence ID" value="CAA2102862.1"/>
    <property type="molecule type" value="Genomic_DNA"/>
</dbReference>
<name>A0A679J2V4_9HYPH</name>
<dbReference type="InterPro" id="IPR001466">
    <property type="entry name" value="Beta-lactam-related"/>
</dbReference>
<dbReference type="InterPro" id="IPR050491">
    <property type="entry name" value="AmpC-like"/>
</dbReference>
<feature type="domain" description="Beta-lactamase-related" evidence="2">
    <location>
        <begin position="39"/>
        <end position="347"/>
    </location>
</feature>
<keyword evidence="1" id="KW-0732">Signal</keyword>
<dbReference type="Pfam" id="PF00144">
    <property type="entry name" value="Beta-lactamase"/>
    <property type="match status" value="1"/>
</dbReference>
<evidence type="ECO:0000313" key="3">
    <source>
        <dbReference type="EMBL" id="CAA2102862.1"/>
    </source>
</evidence>
<dbReference type="InterPro" id="IPR012338">
    <property type="entry name" value="Beta-lactam/transpept-like"/>
</dbReference>
<reference evidence="3" key="1">
    <citation type="submission" date="2019-12" db="EMBL/GenBank/DDBJ databases">
        <authorList>
            <person name="Cremers G."/>
        </authorList>
    </citation>
    <scope>NUCLEOTIDE SEQUENCE</scope>
    <source>
        <strain evidence="3">Mbul1</strain>
    </source>
</reference>
<evidence type="ECO:0000259" key="2">
    <source>
        <dbReference type="Pfam" id="PF00144"/>
    </source>
</evidence>
<dbReference type="PANTHER" id="PTHR46825">
    <property type="entry name" value="D-ALANYL-D-ALANINE-CARBOXYPEPTIDASE/ENDOPEPTIDASE AMPH"/>
    <property type="match status" value="1"/>
</dbReference>
<feature type="signal peptide" evidence="1">
    <location>
        <begin position="1"/>
        <end position="22"/>
    </location>
</feature>
<dbReference type="AlphaFoldDB" id="A0A679J2V4"/>
<dbReference type="PANTHER" id="PTHR46825:SF9">
    <property type="entry name" value="BETA-LACTAMASE-RELATED DOMAIN-CONTAINING PROTEIN"/>
    <property type="match status" value="1"/>
</dbReference>
<dbReference type="Gene3D" id="3.40.710.10">
    <property type="entry name" value="DD-peptidase/beta-lactamase superfamily"/>
    <property type="match status" value="1"/>
</dbReference>
<sequence>MLSRLIACACILSMLVAAPAAAQERAPGAAIGGETEAFARKADALMESHARGGVFSGAVIVARDGIPLFRRAYGMADREWAIPNTPDTLFRIGSITKQFTAAAILKLAEAGALSLDDPAIRTLPELPPAWAAMTIRMLLNHSSGLPNVTALPGYATQLGRIERTPMETVGLLYGEDLLFPPGTGHEYSNTGYILLAGLIERITGQSFARYLNDAVLAPAGLASTRDADPGAILPRRAAGYRRVSGEWRHALPLAASAPSGAGMLASTLDDLVAWDKALFSGRILSEASRRAMVTDYGHGYGLGLYIGTAYGHRLWSHGGFISGFSAIKDSYPDLGLTIVVLGNSEIVPAQALSRQLAALYLGEPARTEISVGQTVLDRYVGFYRTGPRSVLGITRDGDRLTAQAVGQGSAESRITLVAESDRAFAAEDGAIRVAFDIEPDGRATGLMIHRDGIERGGPRIDRAIARRITARRFTRLQSGR</sequence>
<protein>
    <submittedName>
        <fullName evidence="3">Penicillin-binding protein 4</fullName>
    </submittedName>
</protein>
<organism evidence="3">
    <name type="scientific">Methylobacterium bullatum</name>
    <dbReference type="NCBI Taxonomy" id="570505"/>
    <lineage>
        <taxon>Bacteria</taxon>
        <taxon>Pseudomonadati</taxon>
        <taxon>Pseudomonadota</taxon>
        <taxon>Alphaproteobacteria</taxon>
        <taxon>Hyphomicrobiales</taxon>
        <taxon>Methylobacteriaceae</taxon>
        <taxon>Methylobacterium</taxon>
    </lineage>
</organism>
<feature type="chain" id="PRO_5025665723" evidence="1">
    <location>
        <begin position="23"/>
        <end position="480"/>
    </location>
</feature>
<gene>
    <name evidence="3" type="primary">pbpE</name>
    <name evidence="3" type="ORF">MBUL_01901</name>
</gene>
<accession>A0A679J2V4</accession>
<proteinExistence type="predicted"/>